<reference evidence="4 5" key="1">
    <citation type="submission" date="2020-04" db="EMBL/GenBank/DDBJ databases">
        <title>MicrobeNet Type strains.</title>
        <authorList>
            <person name="Nicholson A.C."/>
        </authorList>
    </citation>
    <scope>NUCLEOTIDE SEQUENCE [LARGE SCALE GENOMIC DNA]</scope>
    <source>
        <strain evidence="4 5">ATCC 23612</strain>
    </source>
</reference>
<feature type="transmembrane region" description="Helical" evidence="2">
    <location>
        <begin position="25"/>
        <end position="47"/>
    </location>
</feature>
<accession>A0A7X6MEN5</accession>
<organism evidence="4 5">
    <name type="scientific">Nocardiopsis alborubida</name>
    <dbReference type="NCBI Taxonomy" id="146802"/>
    <lineage>
        <taxon>Bacteria</taxon>
        <taxon>Bacillati</taxon>
        <taxon>Actinomycetota</taxon>
        <taxon>Actinomycetes</taxon>
        <taxon>Streptosporangiales</taxon>
        <taxon>Nocardiopsidaceae</taxon>
        <taxon>Nocardiopsis</taxon>
    </lineage>
</organism>
<dbReference type="InterPro" id="IPR036465">
    <property type="entry name" value="vWFA_dom_sf"/>
</dbReference>
<evidence type="ECO:0000256" key="1">
    <source>
        <dbReference type="SAM" id="MobiDB-lite"/>
    </source>
</evidence>
<dbReference type="AlphaFoldDB" id="A0A7X6MEN5"/>
<evidence type="ECO:0000256" key="2">
    <source>
        <dbReference type="SAM" id="Phobius"/>
    </source>
</evidence>
<feature type="domain" description="VWFA" evidence="3">
    <location>
        <begin position="375"/>
        <end position="574"/>
    </location>
</feature>
<dbReference type="SUPFAM" id="SSF53300">
    <property type="entry name" value="vWA-like"/>
    <property type="match status" value="1"/>
</dbReference>
<comment type="caution">
    <text evidence="4">The sequence shown here is derived from an EMBL/GenBank/DDBJ whole genome shotgun (WGS) entry which is preliminary data.</text>
</comment>
<dbReference type="Pfam" id="PF13531">
    <property type="entry name" value="SBP_bac_11"/>
    <property type="match status" value="1"/>
</dbReference>
<keyword evidence="2" id="KW-1133">Transmembrane helix</keyword>
<dbReference type="EMBL" id="JAAXPG010000018">
    <property type="protein sequence ID" value="NKY99837.1"/>
    <property type="molecule type" value="Genomic_DNA"/>
</dbReference>
<evidence type="ECO:0000259" key="3">
    <source>
        <dbReference type="PROSITE" id="PS50234"/>
    </source>
</evidence>
<sequence>MGRHRGRYAEEPSGRSRRRRGRGGAFAALAAALVIVVGLAAVGVYVFGRSDGCGGSDIALDVAVSPELAPALADVASDFNAEEHQVDGSCVQVQVRQVDSANVAFGITGAGATMGDTESDVWIPDSSLWPRLVQSQAGDAVITETGTSVARSPLVLAELAEFADEDSPDSWAEVVPTTAPGQESGRTVRVADPARNATGLGTLYLLHGALEEASPDTATFNAQMTAALQALHRGASSDEEAAFLAFSGGAAEAPPMMVMSEQAVWRYNAAHGDVPAQVDYMEGGTYYLDYPYVVRSEESAVTRAAEEFRDAVRGEDARARLLAEGFRGPEGQVDASVLTEEVGFASEPPTELPTPAADSITGLIRTWNQLKMDSRVLAIVDISGSMLAEVPGTGMTRMQVTGAAATQGLEMFTPSSELGLWEFSTNVNNDLHYQEIAPIRELQAAADDGTPHRDVLAGALASLQPLPQGDTALYETYLAAYQEMSRTYQPDRTNVILMLTDGDNDNPGGLGLDELMTQIESLASPSRPIPVITIAFGPDVQNLEPLQEIAAATGGAAYMTEDPTEIGEIFLQAFSLRISEDTEQTEGAEQTTE</sequence>
<dbReference type="PROSITE" id="PS50234">
    <property type="entry name" value="VWFA"/>
    <property type="match status" value="1"/>
</dbReference>
<proteinExistence type="predicted"/>
<dbReference type="SMART" id="SM00327">
    <property type="entry name" value="VWA"/>
    <property type="match status" value="1"/>
</dbReference>
<feature type="region of interest" description="Disordered" evidence="1">
    <location>
        <begin position="1"/>
        <end position="20"/>
    </location>
</feature>
<evidence type="ECO:0000313" key="5">
    <source>
        <dbReference type="Proteomes" id="UP000553209"/>
    </source>
</evidence>
<dbReference type="InterPro" id="IPR002035">
    <property type="entry name" value="VWF_A"/>
</dbReference>
<dbReference type="Gene3D" id="3.40.50.410">
    <property type="entry name" value="von Willebrand factor, type A domain"/>
    <property type="match status" value="1"/>
</dbReference>
<gene>
    <name evidence="4" type="ORF">HGB44_19505</name>
</gene>
<keyword evidence="5" id="KW-1185">Reference proteome</keyword>
<evidence type="ECO:0000313" key="4">
    <source>
        <dbReference type="EMBL" id="NKY99837.1"/>
    </source>
</evidence>
<name>A0A7X6MEN5_9ACTN</name>
<keyword evidence="2" id="KW-0812">Transmembrane</keyword>
<protein>
    <submittedName>
        <fullName evidence="4">VWA domain-containing protein</fullName>
    </submittedName>
</protein>
<dbReference type="Proteomes" id="UP000553209">
    <property type="component" value="Unassembled WGS sequence"/>
</dbReference>
<dbReference type="SUPFAM" id="SSF53850">
    <property type="entry name" value="Periplasmic binding protein-like II"/>
    <property type="match status" value="1"/>
</dbReference>
<dbReference type="Pfam" id="PF00092">
    <property type="entry name" value="VWA"/>
    <property type="match status" value="1"/>
</dbReference>
<keyword evidence="2" id="KW-0472">Membrane</keyword>
<dbReference type="RefSeq" id="WP_061079494.1">
    <property type="nucleotide sequence ID" value="NZ_JAAXPG010000018.1"/>
</dbReference>